<protein>
    <submittedName>
        <fullName evidence="2">Uncharacterized protein</fullName>
    </submittedName>
</protein>
<organism evidence="2 3">
    <name type="scientific">Candidatus Polarisedimenticola svalbardensis</name>
    <dbReference type="NCBI Taxonomy" id="2886004"/>
    <lineage>
        <taxon>Bacteria</taxon>
        <taxon>Pseudomonadati</taxon>
        <taxon>Acidobacteriota</taxon>
        <taxon>Candidatus Polarisedimenticolia</taxon>
        <taxon>Candidatus Polarisedimenticolales</taxon>
        <taxon>Candidatus Polarisedimenticolaceae</taxon>
        <taxon>Candidatus Polarisedimenticola</taxon>
    </lineage>
</organism>
<proteinExistence type="predicted"/>
<keyword evidence="1" id="KW-0472">Membrane</keyword>
<comment type="caution">
    <text evidence="2">The sequence shown here is derived from an EMBL/GenBank/DDBJ whole genome shotgun (WGS) entry which is preliminary data.</text>
</comment>
<reference evidence="2 3" key="1">
    <citation type="submission" date="2020-08" db="EMBL/GenBank/DDBJ databases">
        <title>Acidobacteriota in marine sediments use diverse sulfur dissimilation pathways.</title>
        <authorList>
            <person name="Wasmund K."/>
        </authorList>
    </citation>
    <scope>NUCLEOTIDE SEQUENCE [LARGE SCALE GENOMIC DNA]</scope>
    <source>
        <strain evidence="2">MAG AM4</strain>
    </source>
</reference>
<sequence length="174" mass="19345">MASKQDNPQWKSVLPAAGLVVLVLLILLVTAVVRTDREPELMQRTASAAPEPAAPAIREKAIVPEPETAAPVATGSVRERADHDYRRLSGMEDRFTSHLMLSCDPDNTRRHMEGAGWNDNLYLLPAEYHGQDCFRLCWGVYPTREAAEAEGAILPYLAREFPDRTPKALAEIRP</sequence>
<feature type="transmembrane region" description="Helical" evidence="1">
    <location>
        <begin position="12"/>
        <end position="33"/>
    </location>
</feature>
<gene>
    <name evidence="2" type="ORF">IFK94_00565</name>
</gene>
<keyword evidence="1" id="KW-0812">Transmembrane</keyword>
<evidence type="ECO:0000256" key="1">
    <source>
        <dbReference type="SAM" id="Phobius"/>
    </source>
</evidence>
<evidence type="ECO:0000313" key="3">
    <source>
        <dbReference type="Proteomes" id="UP000648239"/>
    </source>
</evidence>
<name>A0A8J6XYH9_9BACT</name>
<accession>A0A8J6XYH9</accession>
<dbReference type="EMBL" id="JACXWD010000001">
    <property type="protein sequence ID" value="MBD3866593.1"/>
    <property type="molecule type" value="Genomic_DNA"/>
</dbReference>
<evidence type="ECO:0000313" key="2">
    <source>
        <dbReference type="EMBL" id="MBD3866593.1"/>
    </source>
</evidence>
<dbReference type="AlphaFoldDB" id="A0A8J6XYH9"/>
<dbReference type="Proteomes" id="UP000648239">
    <property type="component" value="Unassembled WGS sequence"/>
</dbReference>
<keyword evidence="1" id="KW-1133">Transmembrane helix</keyword>